<name>A0AAJ7TYG7_PETMA</name>
<keyword evidence="11" id="KW-0862">Zinc</keyword>
<sequence length="495" mass="52353">MEALCLEEPLDLKLGTGRAALAVTGAGDDCGRRSLSKSRAAVAAAAQQYYAARERGGLVLKMADDGTALITSLPTFTSTDLLEQAQEERLGLDESTSLGIALHRAALLAKKEANMRWDSLVLPLGPDDTDFTGPLTCHWKRCQQVFDSQQELVEHVHDAHVRADREVGYCCHWEGCARMGRGFNARYKMLIHVRTHTNEKPHQCPICNKSFSRLENLKIHGRSHTGEKPYACPYQGCSKRYSNSSDRFKHTRTHYVDKPYACKTPGCLKRYTDPSSLRKHVKAHGHQHGPPPDAPISSGCPLSSSSSSSSTTLPSPPPVLLPGSPLTLPLDLSAVAAPFALGSPVVNLSKAAIMASLLSAITLVPPTLLPTPSSCSFSSSLSPDGATPTLEAQSPTRTYPLVAPCLGSKTSLSSLGRGLGSIGGGGGAFSRAAGVLDADFLLGSPMAGGLLAGLGGLPRLSTEAVAAQPLPSPPPAWLLISPGPLLMRPTAIHTE</sequence>
<dbReference type="Pfam" id="PF23561">
    <property type="entry name" value="zf-C2H2_15"/>
    <property type="match status" value="1"/>
</dbReference>
<dbReference type="Gene3D" id="3.30.160.60">
    <property type="entry name" value="Classic Zinc Finger"/>
    <property type="match status" value="5"/>
</dbReference>
<keyword evidence="13" id="KW-0805">Transcription regulation</keyword>
<dbReference type="InterPro" id="IPR013087">
    <property type="entry name" value="Znf_C2H2_type"/>
</dbReference>
<dbReference type="PROSITE" id="PS00028">
    <property type="entry name" value="ZINC_FINGER_C2H2_1"/>
    <property type="match status" value="4"/>
</dbReference>
<dbReference type="InterPro" id="IPR043359">
    <property type="entry name" value="GLI-like"/>
</dbReference>
<evidence type="ECO:0000256" key="21">
    <source>
        <dbReference type="PROSITE-ProRule" id="PRU00042"/>
    </source>
</evidence>
<feature type="domain" description="C2H2-type" evidence="23">
    <location>
        <begin position="169"/>
        <end position="201"/>
    </location>
</feature>
<feature type="compositionally biased region" description="Low complexity" evidence="22">
    <location>
        <begin position="297"/>
        <end position="313"/>
    </location>
</feature>
<dbReference type="InterPro" id="IPR036236">
    <property type="entry name" value="Znf_C2H2_sf"/>
</dbReference>
<accession>A0AAJ7TYG7</accession>
<evidence type="ECO:0000256" key="20">
    <source>
        <dbReference type="ARBA" id="ARBA00078271"/>
    </source>
</evidence>
<comment type="similarity">
    <text evidence="3">Belongs to the GLI C2H2-type zinc-finger protein family.</text>
</comment>
<organism evidence="24 25">
    <name type="scientific">Petromyzon marinus</name>
    <name type="common">Sea lamprey</name>
    <dbReference type="NCBI Taxonomy" id="7757"/>
    <lineage>
        <taxon>Eukaryota</taxon>
        <taxon>Metazoa</taxon>
        <taxon>Chordata</taxon>
        <taxon>Craniata</taxon>
        <taxon>Vertebrata</taxon>
        <taxon>Cyclostomata</taxon>
        <taxon>Hyperoartia</taxon>
        <taxon>Petromyzontiformes</taxon>
        <taxon>Petromyzontidae</taxon>
        <taxon>Petromyzon</taxon>
    </lineage>
</organism>
<dbReference type="GO" id="GO:0030154">
    <property type="term" value="P:cell differentiation"/>
    <property type="evidence" value="ECO:0007669"/>
    <property type="project" value="UniProtKB-KW"/>
</dbReference>
<evidence type="ECO:0000256" key="17">
    <source>
        <dbReference type="ARBA" id="ARBA00023242"/>
    </source>
</evidence>
<evidence type="ECO:0000256" key="10">
    <source>
        <dbReference type="ARBA" id="ARBA00022782"/>
    </source>
</evidence>
<evidence type="ECO:0000256" key="18">
    <source>
        <dbReference type="ARBA" id="ARBA00072781"/>
    </source>
</evidence>
<keyword evidence="14" id="KW-0238">DNA-binding</keyword>
<evidence type="ECO:0000256" key="7">
    <source>
        <dbReference type="ARBA" id="ARBA00022723"/>
    </source>
</evidence>
<dbReference type="PANTHER" id="PTHR45718">
    <property type="entry name" value="TRANSCRIPTIONAL ACTIVATOR CUBITUS INTERRUPTUS"/>
    <property type="match status" value="1"/>
</dbReference>
<keyword evidence="24" id="KW-1185">Reference proteome</keyword>
<dbReference type="PANTHER" id="PTHR45718:SF8">
    <property type="entry name" value="GLIS FAMILY ZINC FINGER 2"/>
    <property type="match status" value="1"/>
</dbReference>
<keyword evidence="10" id="KW-0221">Differentiation</keyword>
<dbReference type="AlphaFoldDB" id="A0AAJ7TYG7"/>
<gene>
    <name evidence="25 26" type="primary">GLIS2</name>
</gene>
<evidence type="ECO:0000313" key="26">
    <source>
        <dbReference type="RefSeq" id="XP_032826421.1"/>
    </source>
</evidence>
<evidence type="ECO:0000256" key="5">
    <source>
        <dbReference type="ARBA" id="ARBA00022490"/>
    </source>
</evidence>
<keyword evidence="7" id="KW-0479">Metal-binding</keyword>
<dbReference type="GO" id="GO:0008270">
    <property type="term" value="F:zinc ion binding"/>
    <property type="evidence" value="ECO:0007669"/>
    <property type="project" value="UniProtKB-KW"/>
</dbReference>
<feature type="region of interest" description="Disordered" evidence="22">
    <location>
        <begin position="374"/>
        <end position="394"/>
    </location>
</feature>
<evidence type="ECO:0000256" key="12">
    <source>
        <dbReference type="ARBA" id="ARBA00022902"/>
    </source>
</evidence>
<dbReference type="PROSITE" id="PS50157">
    <property type="entry name" value="ZINC_FINGER_C2H2_2"/>
    <property type="match status" value="4"/>
</dbReference>
<reference evidence="25 26" key="1">
    <citation type="submission" date="2025-04" db="UniProtKB">
        <authorList>
            <consortium name="RefSeq"/>
        </authorList>
    </citation>
    <scope>IDENTIFICATION</scope>
    <source>
        <tissue evidence="25 26">Sperm</tissue>
    </source>
</reference>
<dbReference type="FunFam" id="3.30.160.60:FF:000532">
    <property type="entry name" value="GLIS family zinc finger 2"/>
    <property type="match status" value="1"/>
</dbReference>
<evidence type="ECO:0000256" key="19">
    <source>
        <dbReference type="ARBA" id="ARBA00077890"/>
    </source>
</evidence>
<dbReference type="RefSeq" id="XP_032826421.1">
    <property type="nucleotide sequence ID" value="XM_032970530.1"/>
</dbReference>
<keyword evidence="9 21" id="KW-0863">Zinc-finger</keyword>
<evidence type="ECO:0000256" key="6">
    <source>
        <dbReference type="ARBA" id="ARBA00022491"/>
    </source>
</evidence>
<comment type="subcellular location">
    <subcellularLocation>
        <location evidence="2">Cytoplasm</location>
    </subcellularLocation>
    <subcellularLocation>
        <location evidence="1">Nucleus speckle</location>
    </subcellularLocation>
</comment>
<feature type="domain" description="C2H2-type" evidence="23">
    <location>
        <begin position="202"/>
        <end position="229"/>
    </location>
</feature>
<dbReference type="Pfam" id="PF00096">
    <property type="entry name" value="zf-C2H2"/>
    <property type="match status" value="2"/>
</dbReference>
<feature type="compositionally biased region" description="Low complexity" evidence="22">
    <location>
        <begin position="374"/>
        <end position="383"/>
    </location>
</feature>
<keyword evidence="8" id="KW-0677">Repeat</keyword>
<dbReference type="KEGG" id="pmrn:116951701"/>
<dbReference type="CTD" id="84662"/>
<feature type="domain" description="C2H2-type" evidence="23">
    <location>
        <begin position="230"/>
        <end position="259"/>
    </location>
</feature>
<keyword evidence="4" id="KW-0217">Developmental protein</keyword>
<dbReference type="InterPro" id="IPR056436">
    <property type="entry name" value="Znf-C2H2_ZIC1-5/GLI1-3-like"/>
</dbReference>
<protein>
    <recommendedName>
        <fullName evidence="18">Zinc finger protein GLIS2</fullName>
    </recommendedName>
    <alternativeName>
        <fullName evidence="20">GLI-similar 2</fullName>
    </alternativeName>
    <alternativeName>
        <fullName evidence="19">Neuronal Krueppel-like protein</fullName>
    </alternativeName>
</protein>
<dbReference type="FunFam" id="3.30.160.60:FF:000019">
    <property type="entry name" value="GLI family zinc finger 3"/>
    <property type="match status" value="1"/>
</dbReference>
<evidence type="ECO:0000256" key="14">
    <source>
        <dbReference type="ARBA" id="ARBA00023125"/>
    </source>
</evidence>
<evidence type="ECO:0000313" key="25">
    <source>
        <dbReference type="RefSeq" id="XP_032826420.1"/>
    </source>
</evidence>
<feature type="compositionally biased region" description="Basic residues" evidence="22">
    <location>
        <begin position="278"/>
        <end position="287"/>
    </location>
</feature>
<dbReference type="SUPFAM" id="SSF57667">
    <property type="entry name" value="beta-beta-alpha zinc fingers"/>
    <property type="match status" value="3"/>
</dbReference>
<keyword evidence="17" id="KW-0539">Nucleus</keyword>
<evidence type="ECO:0000256" key="3">
    <source>
        <dbReference type="ARBA" id="ARBA00010831"/>
    </source>
</evidence>
<evidence type="ECO:0000256" key="9">
    <source>
        <dbReference type="ARBA" id="ARBA00022771"/>
    </source>
</evidence>
<evidence type="ECO:0000313" key="24">
    <source>
        <dbReference type="Proteomes" id="UP001318040"/>
    </source>
</evidence>
<evidence type="ECO:0000256" key="4">
    <source>
        <dbReference type="ARBA" id="ARBA00022473"/>
    </source>
</evidence>
<evidence type="ECO:0000259" key="23">
    <source>
        <dbReference type="PROSITE" id="PS50157"/>
    </source>
</evidence>
<evidence type="ECO:0000256" key="22">
    <source>
        <dbReference type="SAM" id="MobiDB-lite"/>
    </source>
</evidence>
<evidence type="ECO:0000256" key="1">
    <source>
        <dbReference type="ARBA" id="ARBA00004324"/>
    </source>
</evidence>
<dbReference type="GO" id="GO:0000981">
    <property type="term" value="F:DNA-binding transcription factor activity, RNA polymerase II-specific"/>
    <property type="evidence" value="ECO:0007669"/>
    <property type="project" value="TreeGrafter"/>
</dbReference>
<feature type="domain" description="C2H2-type" evidence="23">
    <location>
        <begin position="260"/>
        <end position="289"/>
    </location>
</feature>
<dbReference type="GO" id="GO:0016607">
    <property type="term" value="C:nuclear speck"/>
    <property type="evidence" value="ECO:0007669"/>
    <property type="project" value="UniProtKB-SubCell"/>
</dbReference>
<dbReference type="FunFam" id="3.30.160.60:FF:000359">
    <property type="entry name" value="GLIS family zinc finger 2"/>
    <property type="match status" value="1"/>
</dbReference>
<proteinExistence type="inferred from homology"/>
<keyword evidence="16" id="KW-0804">Transcription</keyword>
<dbReference type="GO" id="GO:0000978">
    <property type="term" value="F:RNA polymerase II cis-regulatory region sequence-specific DNA binding"/>
    <property type="evidence" value="ECO:0007669"/>
    <property type="project" value="TreeGrafter"/>
</dbReference>
<keyword evidence="15" id="KW-0010">Activator</keyword>
<dbReference type="RefSeq" id="XP_032826420.1">
    <property type="nucleotide sequence ID" value="XM_032970529.1"/>
</dbReference>
<dbReference type="Proteomes" id="UP001318040">
    <property type="component" value="Chromosome 43"/>
</dbReference>
<dbReference type="SMART" id="SM00355">
    <property type="entry name" value="ZnF_C2H2"/>
    <property type="match status" value="5"/>
</dbReference>
<evidence type="ECO:0000256" key="15">
    <source>
        <dbReference type="ARBA" id="ARBA00023159"/>
    </source>
</evidence>
<dbReference type="GO" id="GO:0007399">
    <property type="term" value="P:nervous system development"/>
    <property type="evidence" value="ECO:0007669"/>
    <property type="project" value="UniProtKB-KW"/>
</dbReference>
<dbReference type="GO" id="GO:0005737">
    <property type="term" value="C:cytoplasm"/>
    <property type="evidence" value="ECO:0007669"/>
    <property type="project" value="UniProtKB-SubCell"/>
</dbReference>
<feature type="region of interest" description="Disordered" evidence="22">
    <location>
        <begin position="278"/>
        <end position="318"/>
    </location>
</feature>
<dbReference type="FunFam" id="3.30.160.60:FF:000357">
    <property type="entry name" value="GLIS family zinc finger 2"/>
    <property type="match status" value="1"/>
</dbReference>
<keyword evidence="5" id="KW-0963">Cytoplasm</keyword>
<evidence type="ECO:0000256" key="8">
    <source>
        <dbReference type="ARBA" id="ARBA00022737"/>
    </source>
</evidence>
<evidence type="ECO:0000256" key="13">
    <source>
        <dbReference type="ARBA" id="ARBA00023015"/>
    </source>
</evidence>
<keyword evidence="12" id="KW-0524">Neurogenesis</keyword>
<dbReference type="FunFam" id="3.30.160.60:FF:000310">
    <property type="entry name" value="GLIS family zinc finger 2"/>
    <property type="match status" value="1"/>
</dbReference>
<keyword evidence="6" id="KW-0678">Repressor</keyword>
<evidence type="ECO:0000256" key="11">
    <source>
        <dbReference type="ARBA" id="ARBA00022833"/>
    </source>
</evidence>
<evidence type="ECO:0000256" key="2">
    <source>
        <dbReference type="ARBA" id="ARBA00004496"/>
    </source>
</evidence>
<evidence type="ECO:0000256" key="16">
    <source>
        <dbReference type="ARBA" id="ARBA00023163"/>
    </source>
</evidence>